<comment type="similarity">
    <text evidence="1">Belongs to the bacterial reverse transcriptase family.</text>
</comment>
<dbReference type="PANTHER" id="PTHR34047:SF8">
    <property type="entry name" value="PROTEIN YKFC"/>
    <property type="match status" value="1"/>
</dbReference>
<gene>
    <name evidence="3" type="ORF">SH580_14005</name>
</gene>
<reference evidence="3 4" key="1">
    <citation type="submission" date="2023-11" db="EMBL/GenBank/DDBJ databases">
        <title>Coraliomargarita sp. nov., isolated from marine algae.</title>
        <authorList>
            <person name="Lee J.K."/>
            <person name="Baek J.H."/>
            <person name="Kim J.M."/>
            <person name="Choi D.G."/>
            <person name="Jeon C.O."/>
        </authorList>
    </citation>
    <scope>NUCLEOTIDE SEQUENCE [LARGE SCALE GENOMIC DNA]</scope>
    <source>
        <strain evidence="3 4">J2-16</strain>
    </source>
</reference>
<name>A0ABZ0REF7_9BACT</name>
<dbReference type="RefSeq" id="WP_319831469.1">
    <property type="nucleotide sequence ID" value="NZ_CP138858.1"/>
</dbReference>
<keyword evidence="4" id="KW-1185">Reference proteome</keyword>
<sequence length="223" mass="24200">MNNDINIVIKSQSQPDGGEGYSAGQAVHGNVSGEEGLCANMRGDCVRRSSKSEDVCTSSEVCRQDRAACGTGPSPTGQVRLMESILERENMNRAYKQVKSNKGAAGVDGMTVGQLRGYLDHHWTKIEASLLAGSYEPMPARRKEIEKPDGGVRLLGIPTVLDRLIQQAIAQVLERVWDHTFSESSYPDLSGPKSQPARSNRAVPSTCDGWPAVLRGHRPVEVL</sequence>
<evidence type="ECO:0000313" key="4">
    <source>
        <dbReference type="Proteomes" id="UP001324993"/>
    </source>
</evidence>
<evidence type="ECO:0000313" key="3">
    <source>
        <dbReference type="EMBL" id="WPJ94545.1"/>
    </source>
</evidence>
<evidence type="ECO:0000256" key="1">
    <source>
        <dbReference type="ARBA" id="ARBA00034120"/>
    </source>
</evidence>
<accession>A0ABZ0REF7</accession>
<dbReference type="SUPFAM" id="SSF56672">
    <property type="entry name" value="DNA/RNA polymerases"/>
    <property type="match status" value="1"/>
</dbReference>
<dbReference type="EMBL" id="CP138858">
    <property type="protein sequence ID" value="WPJ94545.1"/>
    <property type="molecule type" value="Genomic_DNA"/>
</dbReference>
<feature type="region of interest" description="Disordered" evidence="2">
    <location>
        <begin position="184"/>
        <end position="206"/>
    </location>
</feature>
<dbReference type="PANTHER" id="PTHR34047">
    <property type="entry name" value="NUCLEAR INTRON MATURASE 1, MITOCHONDRIAL-RELATED"/>
    <property type="match status" value="1"/>
</dbReference>
<protein>
    <submittedName>
        <fullName evidence="3">Uncharacterized protein</fullName>
    </submittedName>
</protein>
<dbReference type="InterPro" id="IPR043502">
    <property type="entry name" value="DNA/RNA_pol_sf"/>
</dbReference>
<organism evidence="3 4">
    <name type="scientific">Coraliomargarita algicola</name>
    <dbReference type="NCBI Taxonomy" id="3092156"/>
    <lineage>
        <taxon>Bacteria</taxon>
        <taxon>Pseudomonadati</taxon>
        <taxon>Verrucomicrobiota</taxon>
        <taxon>Opitutia</taxon>
        <taxon>Puniceicoccales</taxon>
        <taxon>Coraliomargaritaceae</taxon>
        <taxon>Coraliomargarita</taxon>
    </lineage>
</organism>
<dbReference type="Proteomes" id="UP001324993">
    <property type="component" value="Chromosome"/>
</dbReference>
<evidence type="ECO:0000256" key="2">
    <source>
        <dbReference type="SAM" id="MobiDB-lite"/>
    </source>
</evidence>
<dbReference type="InterPro" id="IPR051083">
    <property type="entry name" value="GrpII_Intron_Splice-Mob/Def"/>
</dbReference>
<proteinExistence type="inferred from homology"/>
<feature type="compositionally biased region" description="Polar residues" evidence="2">
    <location>
        <begin position="184"/>
        <end position="198"/>
    </location>
</feature>